<reference evidence="1 2" key="1">
    <citation type="submission" date="2017-07" db="EMBL/GenBank/DDBJ databases">
        <authorList>
            <person name="Talla V."/>
            <person name="Backstrom N."/>
        </authorList>
    </citation>
    <scope>NUCLEOTIDE SEQUENCE [LARGE SCALE GENOMIC DNA]</scope>
</reference>
<organism evidence="1 2">
    <name type="scientific">Leptidea sinapis</name>
    <dbReference type="NCBI Taxonomy" id="189913"/>
    <lineage>
        <taxon>Eukaryota</taxon>
        <taxon>Metazoa</taxon>
        <taxon>Ecdysozoa</taxon>
        <taxon>Arthropoda</taxon>
        <taxon>Hexapoda</taxon>
        <taxon>Insecta</taxon>
        <taxon>Pterygota</taxon>
        <taxon>Neoptera</taxon>
        <taxon>Endopterygota</taxon>
        <taxon>Lepidoptera</taxon>
        <taxon>Glossata</taxon>
        <taxon>Ditrysia</taxon>
        <taxon>Papilionoidea</taxon>
        <taxon>Pieridae</taxon>
        <taxon>Dismorphiinae</taxon>
        <taxon>Leptidea</taxon>
    </lineage>
</organism>
<dbReference type="InterPro" id="IPR029063">
    <property type="entry name" value="SAM-dependent_MTases_sf"/>
</dbReference>
<dbReference type="PANTHER" id="PTHR43675">
    <property type="entry name" value="ARSENITE METHYLTRANSFERASE"/>
    <property type="match status" value="1"/>
</dbReference>
<dbReference type="Gene3D" id="3.40.50.150">
    <property type="entry name" value="Vaccinia Virus protein VP39"/>
    <property type="match status" value="1"/>
</dbReference>
<accession>A0A5E4Q7Y1</accession>
<dbReference type="InterPro" id="IPR026669">
    <property type="entry name" value="Arsenite_MeTrfase-like"/>
</dbReference>
<sequence length="278" mass="32539">MCVFTDLEKKKKLQKFEKKLVKISKVLREIVPFEAEMQTENIVPPTVGDQADCTKINTCHVDEFLYDDKEVDELVQKGKLSRFYCVECNSRNCKELIFISHSMSTQMLQYIFNVLLPKDLENKQILDVGSRLGAVLYGAYYFSNVSTIIGVEMNKECCDIQETIIKKFAMDTNRIKIVHSDIMKRSDIVQCSNIVVINVLDFFVDIEKHKEMWYFFKKNIKCGSYLITNRSMVDTLTSLGIFEDMLDWLTICKCSQFENEIYFDIEDYKDLHVYIVNK</sequence>
<protein>
    <recommendedName>
        <fullName evidence="3">Methyltransferase type 11 domain-containing protein</fullName>
    </recommendedName>
</protein>
<name>A0A5E4Q7Y1_9NEOP</name>
<evidence type="ECO:0008006" key="3">
    <source>
        <dbReference type="Google" id="ProtNLM"/>
    </source>
</evidence>
<dbReference type="AlphaFoldDB" id="A0A5E4Q7Y1"/>
<gene>
    <name evidence="1" type="ORF">LSINAPIS_LOCUS6377</name>
</gene>
<proteinExistence type="predicted"/>
<evidence type="ECO:0000313" key="1">
    <source>
        <dbReference type="EMBL" id="VVC94413.1"/>
    </source>
</evidence>
<dbReference type="PANTHER" id="PTHR43675:SF1">
    <property type="entry name" value="RIKEN CDNA 2700097O09 GENE"/>
    <property type="match status" value="1"/>
</dbReference>
<dbReference type="GO" id="GO:0008168">
    <property type="term" value="F:methyltransferase activity"/>
    <property type="evidence" value="ECO:0007669"/>
    <property type="project" value="TreeGrafter"/>
</dbReference>
<dbReference type="Proteomes" id="UP000324832">
    <property type="component" value="Unassembled WGS sequence"/>
</dbReference>
<evidence type="ECO:0000313" key="2">
    <source>
        <dbReference type="Proteomes" id="UP000324832"/>
    </source>
</evidence>
<keyword evidence="2" id="KW-1185">Reference proteome</keyword>
<dbReference type="SUPFAM" id="SSF53335">
    <property type="entry name" value="S-adenosyl-L-methionine-dependent methyltransferases"/>
    <property type="match status" value="1"/>
</dbReference>
<dbReference type="EMBL" id="FZQP02002003">
    <property type="protein sequence ID" value="VVC94413.1"/>
    <property type="molecule type" value="Genomic_DNA"/>
</dbReference>